<protein>
    <submittedName>
        <fullName evidence="1">Uncharacterized protein</fullName>
    </submittedName>
</protein>
<proteinExistence type="predicted"/>
<dbReference type="EMBL" id="CP089984">
    <property type="protein sequence ID" value="WXB16035.1"/>
    <property type="molecule type" value="Genomic_DNA"/>
</dbReference>
<keyword evidence="2" id="KW-1185">Reference proteome</keyword>
<sequence>MDPRFVFDATTIYWVKAPGPAHVQQIAIDWRITVMNILRTRHLAWVLSVCTATVACLTDTDGGTGANTGIDGGTGANTGIDGGAGADTGIDGGAGADTGIDASTVPDPRAKPCLVSDNIFVIAGDGYVHRGSPLVIRGGAGWVISVSNAIDNIPSYLWIRPGANWSAEFSTRSLGRPLLPGTYTDAQRAAFTDPNHPGLDISGDGRGCNTITGQFQVIEMRSSLSDAGAPVVESFTAVFEQHCEGAAEANTGCVHVSQAPHRSARSD</sequence>
<dbReference type="RefSeq" id="WP_394825664.1">
    <property type="nucleotide sequence ID" value="NZ_CP089984.1"/>
</dbReference>
<evidence type="ECO:0000313" key="2">
    <source>
        <dbReference type="Proteomes" id="UP001370348"/>
    </source>
</evidence>
<name>A0ABZ2M3X5_9BACT</name>
<gene>
    <name evidence="1" type="ORF">LZC94_01910</name>
</gene>
<organism evidence="1 2">
    <name type="scientific">Pendulispora albinea</name>
    <dbReference type="NCBI Taxonomy" id="2741071"/>
    <lineage>
        <taxon>Bacteria</taxon>
        <taxon>Pseudomonadati</taxon>
        <taxon>Myxococcota</taxon>
        <taxon>Myxococcia</taxon>
        <taxon>Myxococcales</taxon>
        <taxon>Sorangiineae</taxon>
        <taxon>Pendulisporaceae</taxon>
        <taxon>Pendulispora</taxon>
    </lineage>
</organism>
<accession>A0ABZ2M3X5</accession>
<evidence type="ECO:0000313" key="1">
    <source>
        <dbReference type="EMBL" id="WXB16035.1"/>
    </source>
</evidence>
<reference evidence="1 2" key="1">
    <citation type="submission" date="2021-12" db="EMBL/GenBank/DDBJ databases">
        <title>Discovery of the Pendulisporaceae a myxobacterial family with distinct sporulation behavior and unique specialized metabolism.</title>
        <authorList>
            <person name="Garcia R."/>
            <person name="Popoff A."/>
            <person name="Bader C.D."/>
            <person name="Loehr J."/>
            <person name="Walesch S."/>
            <person name="Walt C."/>
            <person name="Boldt J."/>
            <person name="Bunk B."/>
            <person name="Haeckl F.J.F.P.J."/>
            <person name="Gunesch A.P."/>
            <person name="Birkelbach J."/>
            <person name="Nuebel U."/>
            <person name="Pietschmann T."/>
            <person name="Bach T."/>
            <person name="Mueller R."/>
        </authorList>
    </citation>
    <scope>NUCLEOTIDE SEQUENCE [LARGE SCALE GENOMIC DNA]</scope>
    <source>
        <strain evidence="1 2">MSr11954</strain>
    </source>
</reference>
<dbReference type="Proteomes" id="UP001370348">
    <property type="component" value="Chromosome"/>
</dbReference>